<dbReference type="InterPro" id="IPR002877">
    <property type="entry name" value="RNA_MeTrfase_FtsJ_dom"/>
</dbReference>
<sequence>MNSLNPFIEENNIEAFKDETGLMKLFNENMFYGDDNTGNIFNFTDNDVKNIIKDGKYDFITADGSINTVKCQDSQEKIVFPLIEKEVAIALECLNENGIFIIKMYTFFEEETQQLLRKLCKSFEKIFVVKPCFSKSSNSEVYVVLQNYLKRINCINEEYFIANIIKCSELFASYQIEAIQTNIDAFNNNLLDSKVIKSIFNTIKKEVINDYFEKRMKTISNAD</sequence>
<dbReference type="PANTHER" id="PTHR16121">
    <property type="entry name" value="CAP-SPECIFIC MRNA (NUCLEOSIDE-2'-O-)-METHYLTRANSFERASE 1-RELATED"/>
    <property type="match status" value="1"/>
</dbReference>
<dbReference type="GO" id="GO:0005737">
    <property type="term" value="C:cytoplasm"/>
    <property type="evidence" value="ECO:0007669"/>
    <property type="project" value="TreeGrafter"/>
</dbReference>
<feature type="domain" description="Ribosomal RNA methyltransferase FtsJ" evidence="1">
    <location>
        <begin position="36"/>
        <end position="148"/>
    </location>
</feature>
<dbReference type="Gene3D" id="3.40.50.12760">
    <property type="match status" value="1"/>
</dbReference>
<evidence type="ECO:0000313" key="3">
    <source>
        <dbReference type="WBParaSite" id="PTRK_0001111700.1"/>
    </source>
</evidence>
<evidence type="ECO:0000313" key="2">
    <source>
        <dbReference type="Proteomes" id="UP000038045"/>
    </source>
</evidence>
<reference evidence="3" key="1">
    <citation type="submission" date="2017-02" db="UniProtKB">
        <authorList>
            <consortium name="WormBaseParasite"/>
        </authorList>
    </citation>
    <scope>IDENTIFICATION</scope>
</reference>
<proteinExistence type="predicted"/>
<dbReference type="GO" id="GO:0032259">
    <property type="term" value="P:methylation"/>
    <property type="evidence" value="ECO:0007669"/>
    <property type="project" value="InterPro"/>
</dbReference>
<dbReference type="PANTHER" id="PTHR16121:SF2">
    <property type="entry name" value="CAP-SPECIFIC MRNA (NUCLEOSIDE-2'-O-)-METHYLTRANSFERASE 2"/>
    <property type="match status" value="1"/>
</dbReference>
<dbReference type="GO" id="GO:0005634">
    <property type="term" value="C:nucleus"/>
    <property type="evidence" value="ECO:0007669"/>
    <property type="project" value="TreeGrafter"/>
</dbReference>
<accession>A0A0N4ZRI1</accession>
<dbReference type="Proteomes" id="UP000038045">
    <property type="component" value="Unplaced"/>
</dbReference>
<name>A0A0N4ZRI1_PARTI</name>
<dbReference type="AlphaFoldDB" id="A0A0N4ZRI1"/>
<organism evidence="2 3">
    <name type="scientific">Parastrongyloides trichosuri</name>
    <name type="common">Possum-specific nematode worm</name>
    <dbReference type="NCBI Taxonomy" id="131310"/>
    <lineage>
        <taxon>Eukaryota</taxon>
        <taxon>Metazoa</taxon>
        <taxon>Ecdysozoa</taxon>
        <taxon>Nematoda</taxon>
        <taxon>Chromadorea</taxon>
        <taxon>Rhabditida</taxon>
        <taxon>Tylenchina</taxon>
        <taxon>Panagrolaimomorpha</taxon>
        <taxon>Strongyloidoidea</taxon>
        <taxon>Strongyloididae</taxon>
        <taxon>Parastrongyloides</taxon>
    </lineage>
</organism>
<dbReference type="InterPro" id="IPR050851">
    <property type="entry name" value="mRNA_Cap_2O-Ribose_MeTrfase"/>
</dbReference>
<evidence type="ECO:0000259" key="1">
    <source>
        <dbReference type="Pfam" id="PF01728"/>
    </source>
</evidence>
<dbReference type="InterPro" id="IPR029063">
    <property type="entry name" value="SAM-dependent_MTases_sf"/>
</dbReference>
<dbReference type="GO" id="GO:0006370">
    <property type="term" value="P:7-methylguanosine mRNA capping"/>
    <property type="evidence" value="ECO:0007669"/>
    <property type="project" value="TreeGrafter"/>
</dbReference>
<dbReference type="GO" id="GO:0004483">
    <property type="term" value="F:methyltransferase cap1 activity"/>
    <property type="evidence" value="ECO:0007669"/>
    <property type="project" value="UniProtKB-ARBA"/>
</dbReference>
<keyword evidence="2" id="KW-1185">Reference proteome</keyword>
<dbReference type="WBParaSite" id="PTRK_0001111700.1">
    <property type="protein sequence ID" value="PTRK_0001111700.1"/>
    <property type="gene ID" value="PTRK_0001111700"/>
</dbReference>
<dbReference type="SUPFAM" id="SSF53335">
    <property type="entry name" value="S-adenosyl-L-methionine-dependent methyltransferases"/>
    <property type="match status" value="1"/>
</dbReference>
<protein>
    <submittedName>
        <fullName evidence="3">FtsJ domain-containing protein</fullName>
    </submittedName>
</protein>
<dbReference type="STRING" id="131310.A0A0N4ZRI1"/>
<dbReference type="Pfam" id="PF01728">
    <property type="entry name" value="FtsJ"/>
    <property type="match status" value="1"/>
</dbReference>